<gene>
    <name evidence="2" type="ORF">GSTUAT00006978001</name>
</gene>
<feature type="region of interest" description="Disordered" evidence="1">
    <location>
        <begin position="123"/>
        <end position="149"/>
    </location>
</feature>
<evidence type="ECO:0000313" key="2">
    <source>
        <dbReference type="EMBL" id="CUS08919.1"/>
    </source>
</evidence>
<feature type="compositionally biased region" description="Polar residues" evidence="1">
    <location>
        <begin position="127"/>
        <end position="137"/>
    </location>
</feature>
<dbReference type="EMBL" id="LN891106">
    <property type="protein sequence ID" value="CUS08919.1"/>
    <property type="molecule type" value="Genomic_DNA"/>
</dbReference>
<evidence type="ECO:0000256" key="1">
    <source>
        <dbReference type="SAM" id="MobiDB-lite"/>
    </source>
</evidence>
<dbReference type="SUPFAM" id="SSF52540">
    <property type="entry name" value="P-loop containing nucleoside triphosphate hydrolases"/>
    <property type="match status" value="1"/>
</dbReference>
<dbReference type="Pfam" id="PF19798">
    <property type="entry name" value="Sulfotransfer_5"/>
    <property type="match status" value="1"/>
</dbReference>
<dbReference type="PANTHER" id="PTHR48419">
    <property type="entry name" value="SULFOTRANSFERASE DOMAIN-CONTAINING PROTEIN"/>
    <property type="match status" value="1"/>
</dbReference>
<dbReference type="InterPro" id="IPR027417">
    <property type="entry name" value="P-loop_NTPase"/>
</dbReference>
<dbReference type="AlphaFoldDB" id="A0A292PMZ5"/>
<proteinExistence type="predicted"/>
<reference evidence="2" key="1">
    <citation type="submission" date="2015-10" db="EMBL/GenBank/DDBJ databases">
        <authorList>
            <person name="Regsiter A."/>
            <person name="william w."/>
        </authorList>
    </citation>
    <scope>NUCLEOTIDE SEQUENCE</scope>
    <source>
        <strain evidence="2">Montdore</strain>
    </source>
</reference>
<feature type="compositionally biased region" description="Acidic residues" evidence="1">
    <location>
        <begin position="138"/>
        <end position="149"/>
    </location>
</feature>
<keyword evidence="3" id="KW-1185">Reference proteome</keyword>
<sequence length="334" mass="37439">MSTKPIFLATHPRSCSTAFERVMMTREDLRCEHEPFGDAFYYGGERIGERFLGEEHQGAREGSGFSETAYRDVVGQIEGGKEDGKRVFLKDMAYYIVPHDTSTGARGIAPSLRLGIHKRKGYGTSGGSNEASNGSTDENGDLSPEDDDNPSVIPLSILKNYHFTFLIRHPRRAIPSFYRCTIPPLSEKTGFSYFLPSEAGYHELRVLFDYLCAKGLVGGKDGAELCLIDADDLLDHPNEVVQKYCESVGLEFDESMLMWEEGSCGGFDKWKGFHEDAIRSKGLKPREGKVVKTVEEEYVGWVEKYGEEGAGIIKKAADENLKDYEYLKQFKMNV</sequence>
<dbReference type="Proteomes" id="UP001412239">
    <property type="component" value="Unassembled WGS sequence"/>
</dbReference>
<protein>
    <recommendedName>
        <fullName evidence="4">Sulfotransferase domain-containing protein</fullName>
    </recommendedName>
</protein>
<evidence type="ECO:0008006" key="4">
    <source>
        <dbReference type="Google" id="ProtNLM"/>
    </source>
</evidence>
<accession>A0A292PMZ5</accession>
<evidence type="ECO:0000313" key="3">
    <source>
        <dbReference type="Proteomes" id="UP001412239"/>
    </source>
</evidence>
<dbReference type="PANTHER" id="PTHR48419:SF1">
    <property type="entry name" value="SULFOTRANSFERASE DOMAIN-CONTAINING PROTEIN"/>
    <property type="match status" value="1"/>
</dbReference>
<name>A0A292PMZ5_9PEZI</name>
<dbReference type="InterPro" id="IPR053226">
    <property type="entry name" value="Pyrrolopyrazine_biosynth_F"/>
</dbReference>
<organism evidence="2 3">
    <name type="scientific">Tuber aestivum</name>
    <name type="common">summer truffle</name>
    <dbReference type="NCBI Taxonomy" id="59557"/>
    <lineage>
        <taxon>Eukaryota</taxon>
        <taxon>Fungi</taxon>
        <taxon>Dikarya</taxon>
        <taxon>Ascomycota</taxon>
        <taxon>Pezizomycotina</taxon>
        <taxon>Pezizomycetes</taxon>
        <taxon>Pezizales</taxon>
        <taxon>Tuberaceae</taxon>
        <taxon>Tuber</taxon>
    </lineage>
</organism>
<dbReference type="Gene3D" id="3.40.50.300">
    <property type="entry name" value="P-loop containing nucleotide triphosphate hydrolases"/>
    <property type="match status" value="1"/>
</dbReference>